<evidence type="ECO:0000256" key="8">
    <source>
        <dbReference type="ARBA" id="ARBA00023136"/>
    </source>
</evidence>
<feature type="compositionally biased region" description="Pro residues" evidence="12">
    <location>
        <begin position="369"/>
        <end position="412"/>
    </location>
</feature>
<comment type="caution">
    <text evidence="13">The sequence shown here is derived from an EMBL/GenBank/DDBJ whole genome shotgun (WGS) entry which is preliminary data.</text>
</comment>
<dbReference type="GO" id="GO:0005886">
    <property type="term" value="C:plasma membrane"/>
    <property type="evidence" value="ECO:0007669"/>
    <property type="project" value="UniProtKB-SubCell"/>
</dbReference>
<evidence type="ECO:0000256" key="10">
    <source>
        <dbReference type="ARBA" id="ARBA00023170"/>
    </source>
</evidence>
<dbReference type="GO" id="GO:0007608">
    <property type="term" value="P:sensory perception of smell"/>
    <property type="evidence" value="ECO:0007669"/>
    <property type="project" value="UniProtKB-KW"/>
</dbReference>
<protein>
    <recommendedName>
        <fullName evidence="15">Scavenger receptor class B member 1</fullName>
    </recommendedName>
</protein>
<evidence type="ECO:0000256" key="7">
    <source>
        <dbReference type="ARBA" id="ARBA00022989"/>
    </source>
</evidence>
<evidence type="ECO:0000313" key="14">
    <source>
        <dbReference type="Proteomes" id="UP001075354"/>
    </source>
</evidence>
<reference evidence="13" key="1">
    <citation type="submission" date="2022-12" db="EMBL/GenBank/DDBJ databases">
        <title>Chromosome-level genome assembly of the bean flower thrips Megalurothrips usitatus.</title>
        <authorList>
            <person name="Ma L."/>
            <person name="Liu Q."/>
            <person name="Li H."/>
            <person name="Cai W."/>
        </authorList>
    </citation>
    <scope>NUCLEOTIDE SEQUENCE</scope>
    <source>
        <strain evidence="13">Cailab_2022a</strain>
    </source>
</reference>
<dbReference type="AlphaFoldDB" id="A0AAV7X2V3"/>
<dbReference type="InterPro" id="IPR002159">
    <property type="entry name" value="CD36_fam"/>
</dbReference>
<organism evidence="13 14">
    <name type="scientific">Megalurothrips usitatus</name>
    <name type="common">bean blossom thrips</name>
    <dbReference type="NCBI Taxonomy" id="439358"/>
    <lineage>
        <taxon>Eukaryota</taxon>
        <taxon>Metazoa</taxon>
        <taxon>Ecdysozoa</taxon>
        <taxon>Arthropoda</taxon>
        <taxon>Hexapoda</taxon>
        <taxon>Insecta</taxon>
        <taxon>Pterygota</taxon>
        <taxon>Neoptera</taxon>
        <taxon>Paraneoptera</taxon>
        <taxon>Thysanoptera</taxon>
        <taxon>Terebrantia</taxon>
        <taxon>Thripoidea</taxon>
        <taxon>Thripidae</taxon>
        <taxon>Megalurothrips</taxon>
    </lineage>
</organism>
<dbReference type="PRINTS" id="PR01609">
    <property type="entry name" value="CD36FAMILY"/>
</dbReference>
<comment type="subcellular location">
    <subcellularLocation>
        <location evidence="1">Cell membrane</location>
        <topology evidence="1">Multi-pass membrane protein</topology>
    </subcellularLocation>
</comment>
<dbReference type="Proteomes" id="UP001075354">
    <property type="component" value="Chromosome 15"/>
</dbReference>
<keyword evidence="11" id="KW-0325">Glycoprotein</keyword>
<accession>A0AAV7X2V3</accession>
<keyword evidence="8" id="KW-0472">Membrane</keyword>
<dbReference type="GO" id="GO:0005737">
    <property type="term" value="C:cytoplasm"/>
    <property type="evidence" value="ECO:0007669"/>
    <property type="project" value="TreeGrafter"/>
</dbReference>
<evidence type="ECO:0000256" key="4">
    <source>
        <dbReference type="ARBA" id="ARBA00022606"/>
    </source>
</evidence>
<evidence type="ECO:0000256" key="12">
    <source>
        <dbReference type="SAM" id="MobiDB-lite"/>
    </source>
</evidence>
<feature type="compositionally biased region" description="Pro residues" evidence="12">
    <location>
        <begin position="446"/>
        <end position="457"/>
    </location>
</feature>
<evidence type="ECO:0008006" key="15">
    <source>
        <dbReference type="Google" id="ProtNLM"/>
    </source>
</evidence>
<evidence type="ECO:0000256" key="5">
    <source>
        <dbReference type="ARBA" id="ARBA00022692"/>
    </source>
</evidence>
<evidence type="ECO:0000256" key="9">
    <source>
        <dbReference type="ARBA" id="ARBA00023157"/>
    </source>
</evidence>
<name>A0AAV7X2V3_9NEOP</name>
<dbReference type="PANTHER" id="PTHR11923:SF69">
    <property type="entry name" value="SENSORY NEURON MEMBRANE PROTEIN 1"/>
    <property type="match status" value="1"/>
</dbReference>
<dbReference type="Pfam" id="PF01130">
    <property type="entry name" value="CD36"/>
    <property type="match status" value="1"/>
</dbReference>
<feature type="region of interest" description="Disordered" evidence="12">
    <location>
        <begin position="364"/>
        <end position="457"/>
    </location>
</feature>
<evidence type="ECO:0000256" key="6">
    <source>
        <dbReference type="ARBA" id="ARBA00022725"/>
    </source>
</evidence>
<keyword evidence="3" id="KW-1003">Cell membrane</keyword>
<keyword evidence="5" id="KW-0812">Transmembrane</keyword>
<keyword evidence="4" id="KW-0716">Sensory transduction</keyword>
<evidence type="ECO:0000256" key="3">
    <source>
        <dbReference type="ARBA" id="ARBA00022475"/>
    </source>
</evidence>
<evidence type="ECO:0000313" key="13">
    <source>
        <dbReference type="EMBL" id="KAJ1520243.1"/>
    </source>
</evidence>
<evidence type="ECO:0000256" key="2">
    <source>
        <dbReference type="ARBA" id="ARBA00010532"/>
    </source>
</evidence>
<keyword evidence="7" id="KW-1133">Transmembrane helix</keyword>
<dbReference type="PANTHER" id="PTHR11923">
    <property type="entry name" value="SCAVENGER RECEPTOR CLASS B TYPE-1 SR-B1"/>
    <property type="match status" value="1"/>
</dbReference>
<keyword evidence="9" id="KW-1015">Disulfide bond</keyword>
<comment type="similarity">
    <text evidence="2">Belongs to the CD36 family.</text>
</comment>
<dbReference type="EMBL" id="JAPTSV010000015">
    <property type="protein sequence ID" value="KAJ1520243.1"/>
    <property type="molecule type" value="Genomic_DNA"/>
</dbReference>
<keyword evidence="10" id="KW-0675">Receptor</keyword>
<dbReference type="GO" id="GO:0005044">
    <property type="term" value="F:scavenger receptor activity"/>
    <property type="evidence" value="ECO:0007669"/>
    <property type="project" value="TreeGrafter"/>
</dbReference>
<evidence type="ECO:0000256" key="11">
    <source>
        <dbReference type="ARBA" id="ARBA00023180"/>
    </source>
</evidence>
<keyword evidence="14" id="KW-1185">Reference proteome</keyword>
<sequence length="457" mass="50581">MRSKRGFCLLGTGLAVGLAALFGALYAGPALLKKMVVENVILSDGSEALQRWKVTPQPLNYYTYIFNVENPEAVAKGAKPVVKEKGPYVYDLFRERVDVQFHPEDDTVSYFDKTIYRFNQEKSGCHSEDDVVTILNAPVLGTGLMLQRIMEMALPLFNDSLPFIFPGAKTAFITAKVREVLFDGVLVNCSYPLTEFPVGPVCQGMRSRAPVTFRKDGKNYYFSMFSHLNGTDTKHRVRVSRGLRDPQTLGRIARFGNSSRVRSWRPDTPCTMVNGTDTTIFHPFLKPHEKLPIFVSGSCRSMYATYERPMQAHGVRGLHYVADPKMLASGRTYRPNRCFCEAPPAGDDSDEVWASRLRRRRKAPRALCPLPPRPCPPLPPPTPAPPPRRPPPTATTSPPRPPPAPPRAPRPPWRSSSMTMTARPRWRPGAGAGAGGPRRTAASRGTPPPACPTAPST</sequence>
<keyword evidence="6" id="KW-0552">Olfaction</keyword>
<evidence type="ECO:0000256" key="1">
    <source>
        <dbReference type="ARBA" id="ARBA00004651"/>
    </source>
</evidence>
<proteinExistence type="inferred from homology"/>
<gene>
    <name evidence="13" type="ORF">ONE63_004451</name>
</gene>